<accession>A0A162N6G9</accession>
<dbReference type="GeneID" id="29003110"/>
<evidence type="ECO:0000313" key="2">
    <source>
        <dbReference type="EMBL" id="OAD71618.1"/>
    </source>
</evidence>
<dbReference type="AlphaFoldDB" id="A0A162N6G9"/>
<feature type="transmembrane region" description="Helical" evidence="1">
    <location>
        <begin position="12"/>
        <end position="29"/>
    </location>
</feature>
<keyword evidence="1" id="KW-0812">Transmembrane</keyword>
<dbReference type="RefSeq" id="XP_018289658.1">
    <property type="nucleotide sequence ID" value="XM_018442204.1"/>
</dbReference>
<dbReference type="VEuPathDB" id="FungiDB:PHYBLDRAFT_70050"/>
<organism evidence="2 3">
    <name type="scientific">Phycomyces blakesleeanus (strain ATCC 8743b / DSM 1359 / FGSC 10004 / NBRC 33097 / NRRL 1555)</name>
    <dbReference type="NCBI Taxonomy" id="763407"/>
    <lineage>
        <taxon>Eukaryota</taxon>
        <taxon>Fungi</taxon>
        <taxon>Fungi incertae sedis</taxon>
        <taxon>Mucoromycota</taxon>
        <taxon>Mucoromycotina</taxon>
        <taxon>Mucoromycetes</taxon>
        <taxon>Mucorales</taxon>
        <taxon>Phycomycetaceae</taxon>
        <taxon>Phycomyces</taxon>
    </lineage>
</organism>
<protein>
    <submittedName>
        <fullName evidence="2">Uncharacterized protein</fullName>
    </submittedName>
</protein>
<keyword evidence="1" id="KW-0472">Membrane</keyword>
<dbReference type="InParanoid" id="A0A162N6G9"/>
<evidence type="ECO:0000256" key="1">
    <source>
        <dbReference type="SAM" id="Phobius"/>
    </source>
</evidence>
<name>A0A162N6G9_PHYB8</name>
<evidence type="ECO:0000313" key="3">
    <source>
        <dbReference type="Proteomes" id="UP000077315"/>
    </source>
</evidence>
<proteinExistence type="predicted"/>
<dbReference type="EMBL" id="KV440985">
    <property type="protein sequence ID" value="OAD71618.1"/>
    <property type="molecule type" value="Genomic_DNA"/>
</dbReference>
<reference evidence="3" key="1">
    <citation type="submission" date="2015-06" db="EMBL/GenBank/DDBJ databases">
        <title>Expansion of signal transduction pathways in fungi by whole-genome duplication.</title>
        <authorList>
            <consortium name="DOE Joint Genome Institute"/>
            <person name="Corrochano L.M."/>
            <person name="Kuo A."/>
            <person name="Marcet-Houben M."/>
            <person name="Polaino S."/>
            <person name="Salamov A."/>
            <person name="Villalobos J.M."/>
            <person name="Alvarez M.I."/>
            <person name="Avalos J."/>
            <person name="Benito E.P."/>
            <person name="Benoit I."/>
            <person name="Burger G."/>
            <person name="Camino L.P."/>
            <person name="Canovas D."/>
            <person name="Cerda-Olmedo E."/>
            <person name="Cheng J.-F."/>
            <person name="Dominguez A."/>
            <person name="Elias M."/>
            <person name="Eslava A.P."/>
            <person name="Glaser F."/>
            <person name="Grimwood J."/>
            <person name="Gutierrez G."/>
            <person name="Heitman J."/>
            <person name="Henrissat B."/>
            <person name="Iturriaga E.A."/>
            <person name="Lang B.F."/>
            <person name="Lavin J.L."/>
            <person name="Lee S."/>
            <person name="Li W."/>
            <person name="Lindquist E."/>
            <person name="Lopez-Garcia S."/>
            <person name="Luque E.M."/>
            <person name="Marcos A.T."/>
            <person name="Martin J."/>
            <person name="McCluskey K."/>
            <person name="Medina H.R."/>
            <person name="Miralles-Duran A."/>
            <person name="Miyazaki A."/>
            <person name="Munoz-Torres E."/>
            <person name="Oguiza J.A."/>
            <person name="Ohm R."/>
            <person name="Olmedo M."/>
            <person name="Orejas M."/>
            <person name="Ortiz-Castellanos L."/>
            <person name="Pisabarro A.G."/>
            <person name="Rodriguez-Romero J."/>
            <person name="Ruiz-Herrera J."/>
            <person name="Ruiz-Vazquez R."/>
            <person name="Sanz C."/>
            <person name="Schackwitz W."/>
            <person name="Schmutz J."/>
            <person name="Shahriari M."/>
            <person name="Shelest E."/>
            <person name="Silva-Franco F."/>
            <person name="Soanes D."/>
            <person name="Syed K."/>
            <person name="Tagua V.G."/>
            <person name="Talbot N.J."/>
            <person name="Thon M."/>
            <person name="De vries R.P."/>
            <person name="Wiebenga A."/>
            <person name="Yadav J.S."/>
            <person name="Braun E.L."/>
            <person name="Baker S."/>
            <person name="Garre V."/>
            <person name="Horwitz B."/>
            <person name="Torres-Martinez S."/>
            <person name="Idnurm A."/>
            <person name="Herrera-Estrella A."/>
            <person name="Gabaldon T."/>
            <person name="Grigoriev I.V."/>
        </authorList>
    </citation>
    <scope>NUCLEOTIDE SEQUENCE [LARGE SCALE GENOMIC DNA]</scope>
    <source>
        <strain evidence="3">NRRL 1555(-)</strain>
    </source>
</reference>
<keyword evidence="3" id="KW-1185">Reference proteome</keyword>
<dbReference type="Proteomes" id="UP000077315">
    <property type="component" value="Unassembled WGS sequence"/>
</dbReference>
<sequence length="130" mass="14563">MVLWIANKITALFYYNISIIFLTFNMSNINNTNSTNDFVIVSETSSKKYDTALTEFNSIFLIGRQFSSTVAVCEAVKAYGATHNIAFSTMFSSETRIKMICKHADKYRDTYKAVKIALKTSASKESPLPG</sequence>
<gene>
    <name evidence="2" type="ORF">PHYBLDRAFT_70050</name>
</gene>
<keyword evidence="1" id="KW-1133">Transmembrane helix</keyword>